<name>A0AAE0HPW7_9PEZI</name>
<evidence type="ECO:0000313" key="2">
    <source>
        <dbReference type="EMBL" id="KAK3300495.1"/>
    </source>
</evidence>
<evidence type="ECO:0000256" key="1">
    <source>
        <dbReference type="SAM" id="Phobius"/>
    </source>
</evidence>
<protein>
    <submittedName>
        <fullName evidence="2">Uncharacterized protein</fullName>
    </submittedName>
</protein>
<keyword evidence="1" id="KW-0812">Transmembrane</keyword>
<keyword evidence="1" id="KW-0472">Membrane</keyword>
<feature type="transmembrane region" description="Helical" evidence="1">
    <location>
        <begin position="109"/>
        <end position="133"/>
    </location>
</feature>
<evidence type="ECO:0000313" key="3">
    <source>
        <dbReference type="Proteomes" id="UP001278766"/>
    </source>
</evidence>
<proteinExistence type="predicted"/>
<dbReference type="AlphaFoldDB" id="A0AAE0HPW7"/>
<reference evidence="2" key="1">
    <citation type="journal article" date="2023" name="Mol. Phylogenet. Evol.">
        <title>Genome-scale phylogeny and comparative genomics of the fungal order Sordariales.</title>
        <authorList>
            <person name="Hensen N."/>
            <person name="Bonometti L."/>
            <person name="Westerberg I."/>
            <person name="Brannstrom I.O."/>
            <person name="Guillou S."/>
            <person name="Cros-Aarteil S."/>
            <person name="Calhoun S."/>
            <person name="Haridas S."/>
            <person name="Kuo A."/>
            <person name="Mondo S."/>
            <person name="Pangilinan J."/>
            <person name="Riley R."/>
            <person name="LaButti K."/>
            <person name="Andreopoulos B."/>
            <person name="Lipzen A."/>
            <person name="Chen C."/>
            <person name="Yan M."/>
            <person name="Daum C."/>
            <person name="Ng V."/>
            <person name="Clum A."/>
            <person name="Steindorff A."/>
            <person name="Ohm R.A."/>
            <person name="Martin F."/>
            <person name="Silar P."/>
            <person name="Natvig D.O."/>
            <person name="Lalanne C."/>
            <person name="Gautier V."/>
            <person name="Ament-Velasquez S.L."/>
            <person name="Kruys A."/>
            <person name="Hutchinson M.I."/>
            <person name="Powell A.J."/>
            <person name="Barry K."/>
            <person name="Miller A.N."/>
            <person name="Grigoriev I.V."/>
            <person name="Debuchy R."/>
            <person name="Gladieux P."/>
            <person name="Hiltunen Thoren M."/>
            <person name="Johannesson H."/>
        </authorList>
    </citation>
    <scope>NUCLEOTIDE SEQUENCE</scope>
    <source>
        <strain evidence="2">CBS 168.71</strain>
    </source>
</reference>
<dbReference type="EMBL" id="JAUEPN010000001">
    <property type="protein sequence ID" value="KAK3300495.1"/>
    <property type="molecule type" value="Genomic_DNA"/>
</dbReference>
<comment type="caution">
    <text evidence="2">The sequence shown here is derived from an EMBL/GenBank/DDBJ whole genome shotgun (WGS) entry which is preliminary data.</text>
</comment>
<accession>A0AAE0HPW7</accession>
<reference evidence="2" key="2">
    <citation type="submission" date="2023-06" db="EMBL/GenBank/DDBJ databases">
        <authorList>
            <consortium name="Lawrence Berkeley National Laboratory"/>
            <person name="Haridas S."/>
            <person name="Hensen N."/>
            <person name="Bonometti L."/>
            <person name="Westerberg I."/>
            <person name="Brannstrom I.O."/>
            <person name="Guillou S."/>
            <person name="Cros-Aarteil S."/>
            <person name="Calhoun S."/>
            <person name="Kuo A."/>
            <person name="Mondo S."/>
            <person name="Pangilinan J."/>
            <person name="Riley R."/>
            <person name="Labutti K."/>
            <person name="Andreopoulos B."/>
            <person name="Lipzen A."/>
            <person name="Chen C."/>
            <person name="Yanf M."/>
            <person name="Daum C."/>
            <person name="Ng V."/>
            <person name="Clum A."/>
            <person name="Steindorff A."/>
            <person name="Ohm R."/>
            <person name="Martin F."/>
            <person name="Silar P."/>
            <person name="Natvig D."/>
            <person name="Lalanne C."/>
            <person name="Gautier V."/>
            <person name="Ament-Velasquez S.L."/>
            <person name="Kruys A."/>
            <person name="Hutchinson M.I."/>
            <person name="Powell A.J."/>
            <person name="Barry K."/>
            <person name="Miller A.N."/>
            <person name="Grigoriev I.V."/>
            <person name="Debuchy R."/>
            <person name="Gladieux P."/>
            <person name="Thoren M.H."/>
            <person name="Johannesson H."/>
        </authorList>
    </citation>
    <scope>NUCLEOTIDE SEQUENCE</scope>
    <source>
        <strain evidence="2">CBS 168.71</strain>
    </source>
</reference>
<feature type="transmembrane region" description="Helical" evidence="1">
    <location>
        <begin position="20"/>
        <end position="52"/>
    </location>
</feature>
<keyword evidence="1" id="KW-1133">Transmembrane helix</keyword>
<sequence length="198" mass="21025">MPHWPRLEATDSIIEVLWDVALLVFAIRLALIYAALTFAASSILFTLFFLAFSQTLPSSDNTNITTNTYTTTDTNPFTTHPHAAPLLALAAAASSAHAVIRRYDIPRVLAFRLAVGVGAGVVVGALAGLVWLVECEVLGGREGMAVLVGEVLGGWKNAVGVLGGLVLMPVAMMGWGRWGEKGVGVVRRRRGEGEKGGR</sequence>
<keyword evidence="3" id="KW-1185">Reference proteome</keyword>
<gene>
    <name evidence="2" type="ORF">B0H64DRAFT_381034</name>
</gene>
<organism evidence="2 3">
    <name type="scientific">Chaetomium fimeti</name>
    <dbReference type="NCBI Taxonomy" id="1854472"/>
    <lineage>
        <taxon>Eukaryota</taxon>
        <taxon>Fungi</taxon>
        <taxon>Dikarya</taxon>
        <taxon>Ascomycota</taxon>
        <taxon>Pezizomycotina</taxon>
        <taxon>Sordariomycetes</taxon>
        <taxon>Sordariomycetidae</taxon>
        <taxon>Sordariales</taxon>
        <taxon>Chaetomiaceae</taxon>
        <taxon>Chaetomium</taxon>
    </lineage>
</organism>
<feature type="transmembrane region" description="Helical" evidence="1">
    <location>
        <begin position="153"/>
        <end position="172"/>
    </location>
</feature>
<dbReference type="GeneID" id="87839723"/>
<dbReference type="Proteomes" id="UP001278766">
    <property type="component" value="Unassembled WGS sequence"/>
</dbReference>
<dbReference type="RefSeq" id="XP_062664009.1">
    <property type="nucleotide sequence ID" value="XM_062802775.1"/>
</dbReference>